<dbReference type="RefSeq" id="WP_029269864.1">
    <property type="nucleotide sequence ID" value="NZ_JAGIKX010000007.1"/>
</dbReference>
<comment type="caution">
    <text evidence="1">The sequence shown here is derived from an EMBL/GenBank/DDBJ whole genome shotgun (WGS) entry which is preliminary data.</text>
</comment>
<protein>
    <submittedName>
        <fullName evidence="1">Tetraprenyl-beta-curcumene synthase</fullName>
        <ecNumber evidence="1">4.2.3.130</ecNumber>
    </submittedName>
</protein>
<dbReference type="EC" id="4.2.3.130" evidence="1"/>
<keyword evidence="2" id="KW-1185">Reference proteome</keyword>
<accession>A0ABS4S719</accession>
<proteinExistence type="predicted"/>
<dbReference type="GO" id="GO:0016829">
    <property type="term" value="F:lyase activity"/>
    <property type="evidence" value="ECO:0007669"/>
    <property type="project" value="UniProtKB-KW"/>
</dbReference>
<dbReference type="InterPro" id="IPR019712">
    <property type="entry name" value="YtpB-like"/>
</dbReference>
<organism evidence="1 2">
    <name type="scientific">Virgibacillus alimentarius</name>
    <dbReference type="NCBI Taxonomy" id="698769"/>
    <lineage>
        <taxon>Bacteria</taxon>
        <taxon>Bacillati</taxon>
        <taxon>Bacillota</taxon>
        <taxon>Bacilli</taxon>
        <taxon>Bacillales</taxon>
        <taxon>Bacillaceae</taxon>
        <taxon>Virgibacillus</taxon>
    </lineage>
</organism>
<keyword evidence="1" id="KW-0456">Lyase</keyword>
<dbReference type="EMBL" id="JAGIKX010000007">
    <property type="protein sequence ID" value="MBP2257275.1"/>
    <property type="molecule type" value="Genomic_DNA"/>
</dbReference>
<evidence type="ECO:0000313" key="1">
    <source>
        <dbReference type="EMBL" id="MBP2257275.1"/>
    </source>
</evidence>
<dbReference type="Pfam" id="PF10776">
    <property type="entry name" value="DUF2600"/>
    <property type="match status" value="1"/>
</dbReference>
<name>A0ABS4S719_9BACI</name>
<evidence type="ECO:0000313" key="2">
    <source>
        <dbReference type="Proteomes" id="UP001519294"/>
    </source>
</evidence>
<gene>
    <name evidence="1" type="ORF">J2Z81_001223</name>
</gene>
<sequence length="360" mass="42166">MVERIPGTVLTLIFSVYRKIFPQVDLELHFWQTRAEGIPNSELRSQALASIETKRFHCQGGAVYALLAGEEWKEAIRFIVAYQTISDYLDNLCDRSTSMDPNDFRLLHQAMVDALTPENKPKNYYALRDEQEDAAYLIDLVKTCQRVVDQLNFSPTVYECMMKLEGLYEDLQVHKHVTEMERIPRLTKWYEKNRGDWASLKWYEFAAAAGSTLGVFCTVSYALKGKLTDQLAQKIYDGYFPFMQGLHILLDYYIDQQEDRYEGDLNFCSYYPNGEKMKKRFIYFIKEADKHVQQLPDSKFHEMIHHGLVGLYLGDPKVKQLSSGAEMKKELLEISGRKAKFFYWNTIIYYRFKNTKNKPL</sequence>
<reference evidence="1 2" key="1">
    <citation type="submission" date="2021-03" db="EMBL/GenBank/DDBJ databases">
        <title>Genomic Encyclopedia of Type Strains, Phase IV (KMG-IV): sequencing the most valuable type-strain genomes for metagenomic binning, comparative biology and taxonomic classification.</title>
        <authorList>
            <person name="Goeker M."/>
        </authorList>
    </citation>
    <scope>NUCLEOTIDE SEQUENCE [LARGE SCALE GENOMIC DNA]</scope>
    <source>
        <strain evidence="1 2">DSM 25790</strain>
    </source>
</reference>
<dbReference type="Proteomes" id="UP001519294">
    <property type="component" value="Unassembled WGS sequence"/>
</dbReference>